<dbReference type="AlphaFoldDB" id="A0A934WUD7"/>
<accession>A0A934WUD7</accession>
<dbReference type="Pfam" id="PF20188">
    <property type="entry name" value="DUF6551"/>
    <property type="match status" value="1"/>
</dbReference>
<dbReference type="Proteomes" id="UP000633365">
    <property type="component" value="Unassembled WGS sequence"/>
</dbReference>
<sequence length="202" mass="22775">MKNFDIRQVNPVKVSRRNGINYVFNGQHTIETVAAVSGSRDTPVWCMIYDDMDYLEEADTFANQQRFVRQLTPYDIFKANIEAQNNEQLTIKELVESYNLKIGPTKGYCVICAISTLQFIYENYGFHVLDRTLKLCVGTWEGEASSLAAGILKGIAMMVVAYQDKLKDALFQSKLGCVSIKEITRTAKERNNGAMGYAEEIG</sequence>
<dbReference type="InterPro" id="IPR046681">
    <property type="entry name" value="DUF6551"/>
</dbReference>
<proteinExistence type="predicted"/>
<name>A0A934WUD7_9FIRM</name>
<dbReference type="EMBL" id="JAEQMG010000179">
    <property type="protein sequence ID" value="MBK6090101.1"/>
    <property type="molecule type" value="Genomic_DNA"/>
</dbReference>
<protein>
    <submittedName>
        <fullName evidence="1">Uncharacterized protein</fullName>
    </submittedName>
</protein>
<organism evidence="1 2">
    <name type="scientific">Ruminococcus difficilis</name>
    <dbReference type="NCBI Taxonomy" id="2763069"/>
    <lineage>
        <taxon>Bacteria</taxon>
        <taxon>Bacillati</taxon>
        <taxon>Bacillota</taxon>
        <taxon>Clostridia</taxon>
        <taxon>Eubacteriales</taxon>
        <taxon>Oscillospiraceae</taxon>
        <taxon>Ruminococcus</taxon>
    </lineage>
</organism>
<dbReference type="RefSeq" id="WP_207752214.1">
    <property type="nucleotide sequence ID" value="NZ_JAEQMG010000179.1"/>
</dbReference>
<comment type="caution">
    <text evidence="1">The sequence shown here is derived from an EMBL/GenBank/DDBJ whole genome shotgun (WGS) entry which is preliminary data.</text>
</comment>
<evidence type="ECO:0000313" key="2">
    <source>
        <dbReference type="Proteomes" id="UP000633365"/>
    </source>
</evidence>
<evidence type="ECO:0000313" key="1">
    <source>
        <dbReference type="EMBL" id="MBK6090101.1"/>
    </source>
</evidence>
<keyword evidence="2" id="KW-1185">Reference proteome</keyword>
<feature type="non-terminal residue" evidence="1">
    <location>
        <position position="202"/>
    </location>
</feature>
<reference evidence="1" key="1">
    <citation type="submission" date="2021-01" db="EMBL/GenBank/DDBJ databases">
        <title>Genome public.</title>
        <authorList>
            <person name="Liu C."/>
            <person name="Sun Q."/>
        </authorList>
    </citation>
    <scope>NUCLEOTIDE SEQUENCE</scope>
    <source>
        <strain evidence="1">M6</strain>
    </source>
</reference>
<gene>
    <name evidence="1" type="ORF">JKK62_15870</name>
</gene>